<dbReference type="GO" id="GO:1990481">
    <property type="term" value="P:mRNA pseudouridine synthesis"/>
    <property type="evidence" value="ECO:0007669"/>
    <property type="project" value="TreeGrafter"/>
</dbReference>
<dbReference type="GO" id="GO:0006400">
    <property type="term" value="P:tRNA modification"/>
    <property type="evidence" value="ECO:0007669"/>
    <property type="project" value="TreeGrafter"/>
</dbReference>
<dbReference type="GO" id="GO:0160148">
    <property type="term" value="F:tRNA pseudouridine(55) synthase activity"/>
    <property type="evidence" value="ECO:0007669"/>
    <property type="project" value="UniProtKB-EC"/>
</dbReference>
<evidence type="ECO:0000256" key="1">
    <source>
        <dbReference type="ARBA" id="ARBA00012787"/>
    </source>
</evidence>
<evidence type="ECO:0000259" key="5">
    <source>
        <dbReference type="Pfam" id="PF16198"/>
    </source>
</evidence>
<dbReference type="PANTHER" id="PTHR13767">
    <property type="entry name" value="TRNA-PSEUDOURIDINE SYNTHASE"/>
    <property type="match status" value="1"/>
</dbReference>
<dbReference type="Pfam" id="PF16198">
    <property type="entry name" value="TruB_C_2"/>
    <property type="match status" value="1"/>
</dbReference>
<organism evidence="6">
    <name type="scientific">marine sediment metagenome</name>
    <dbReference type="NCBI Taxonomy" id="412755"/>
    <lineage>
        <taxon>unclassified sequences</taxon>
        <taxon>metagenomes</taxon>
        <taxon>ecological metagenomes</taxon>
    </lineage>
</organism>
<accession>A0A0F9BLZ1</accession>
<feature type="non-terminal residue" evidence="6">
    <location>
        <position position="1"/>
    </location>
</feature>
<gene>
    <name evidence="6" type="ORF">LCGC14_2773860</name>
</gene>
<dbReference type="EC" id="5.4.99.25" evidence="1"/>
<name>A0A0F9BLZ1_9ZZZZ</name>
<keyword evidence="3" id="KW-0413">Isomerase</keyword>
<feature type="domain" description="Pseudouridine synthase II N-terminal" evidence="4">
    <location>
        <begin position="1"/>
        <end position="57"/>
    </location>
</feature>
<dbReference type="InterPro" id="IPR014780">
    <property type="entry name" value="tRNA_psdUridine_synth_TruB"/>
</dbReference>
<dbReference type="GO" id="GO:0003723">
    <property type="term" value="F:RNA binding"/>
    <property type="evidence" value="ECO:0007669"/>
    <property type="project" value="InterPro"/>
</dbReference>
<dbReference type="Gene3D" id="3.30.2350.10">
    <property type="entry name" value="Pseudouridine synthase"/>
    <property type="match status" value="1"/>
</dbReference>
<dbReference type="SUPFAM" id="SSF55120">
    <property type="entry name" value="Pseudouridine synthase"/>
    <property type="match status" value="1"/>
</dbReference>
<dbReference type="Pfam" id="PF01509">
    <property type="entry name" value="TruB_N"/>
    <property type="match status" value="1"/>
</dbReference>
<reference evidence="6" key="1">
    <citation type="journal article" date="2015" name="Nature">
        <title>Complex archaea that bridge the gap between prokaryotes and eukaryotes.</title>
        <authorList>
            <person name="Spang A."/>
            <person name="Saw J.H."/>
            <person name="Jorgensen S.L."/>
            <person name="Zaremba-Niedzwiedzka K."/>
            <person name="Martijn J."/>
            <person name="Lind A.E."/>
            <person name="van Eijk R."/>
            <person name="Schleper C."/>
            <person name="Guy L."/>
            <person name="Ettema T.J."/>
        </authorList>
    </citation>
    <scope>NUCLEOTIDE SEQUENCE</scope>
</reference>
<dbReference type="AlphaFoldDB" id="A0A0F9BLZ1"/>
<evidence type="ECO:0000313" key="6">
    <source>
        <dbReference type="EMBL" id="KKK85381.1"/>
    </source>
</evidence>
<dbReference type="EMBL" id="LAZR01051338">
    <property type="protein sequence ID" value="KKK85381.1"/>
    <property type="molecule type" value="Genomic_DNA"/>
</dbReference>
<dbReference type="PANTHER" id="PTHR13767:SF2">
    <property type="entry name" value="PSEUDOURIDYLATE SYNTHASE TRUB1"/>
    <property type="match status" value="1"/>
</dbReference>
<dbReference type="InterPro" id="IPR032819">
    <property type="entry name" value="TruB_C"/>
</dbReference>
<dbReference type="InterPro" id="IPR002501">
    <property type="entry name" value="PsdUridine_synth_N"/>
</dbReference>
<sequence length="97" mass="11137">PIYSAIKIKGEPAYKKARRGERVTMPKRVVHIYELELLEWKSPFLTIRVVCSSGTYIRTLGEDIGKVLGTGAYLTKLVRTRVGKFIIEESKRLDELR</sequence>
<proteinExistence type="predicted"/>
<evidence type="ECO:0000256" key="3">
    <source>
        <dbReference type="ARBA" id="ARBA00023235"/>
    </source>
</evidence>
<evidence type="ECO:0000256" key="2">
    <source>
        <dbReference type="ARBA" id="ARBA00022694"/>
    </source>
</evidence>
<keyword evidence="2" id="KW-0819">tRNA processing</keyword>
<dbReference type="InterPro" id="IPR020103">
    <property type="entry name" value="PsdUridine_synth_cat_dom_sf"/>
</dbReference>
<comment type="caution">
    <text evidence="6">The sequence shown here is derived from an EMBL/GenBank/DDBJ whole genome shotgun (WGS) entry which is preliminary data.</text>
</comment>
<feature type="domain" description="tRNA pseudouridylate synthase B C-terminal" evidence="5">
    <location>
        <begin position="58"/>
        <end position="96"/>
    </location>
</feature>
<evidence type="ECO:0000259" key="4">
    <source>
        <dbReference type="Pfam" id="PF01509"/>
    </source>
</evidence>
<protein>
    <recommendedName>
        <fullName evidence="1">tRNA pseudouridine(55) synthase</fullName>
        <ecNumber evidence="1">5.4.99.25</ecNumber>
    </recommendedName>
</protein>